<evidence type="ECO:0000313" key="2">
    <source>
        <dbReference type="Proteomes" id="UP001597182"/>
    </source>
</evidence>
<sequence>MEPSATLAPFIAWLATREEDEHVRRRHRTIVEHYLVWSRTEAGPLADRRARYLAQQTNRGGRSEHVTAALARFDEFCAILSATSLPER</sequence>
<proteinExistence type="predicted"/>
<dbReference type="RefSeq" id="WP_013674489.1">
    <property type="nucleotide sequence ID" value="NZ_BAABKS010000005.1"/>
</dbReference>
<comment type="caution">
    <text evidence="1">The sequence shown here is derived from an EMBL/GenBank/DDBJ whole genome shotgun (WGS) entry which is preliminary data.</text>
</comment>
<dbReference type="Proteomes" id="UP001597182">
    <property type="component" value="Unassembled WGS sequence"/>
</dbReference>
<protein>
    <recommendedName>
        <fullName evidence="3">Core-binding (CB) domain-containing protein</fullName>
    </recommendedName>
</protein>
<evidence type="ECO:0000313" key="1">
    <source>
        <dbReference type="EMBL" id="MFD1234504.1"/>
    </source>
</evidence>
<reference evidence="2" key="1">
    <citation type="journal article" date="2019" name="Int. J. Syst. Evol. Microbiol.">
        <title>The Global Catalogue of Microorganisms (GCM) 10K type strain sequencing project: providing services to taxonomists for standard genome sequencing and annotation.</title>
        <authorList>
            <consortium name="The Broad Institute Genomics Platform"/>
            <consortium name="The Broad Institute Genome Sequencing Center for Infectious Disease"/>
            <person name="Wu L."/>
            <person name="Ma J."/>
        </authorList>
    </citation>
    <scope>NUCLEOTIDE SEQUENCE [LARGE SCALE GENOMIC DNA]</scope>
    <source>
        <strain evidence="2">CCUG 49018</strain>
    </source>
</reference>
<evidence type="ECO:0008006" key="3">
    <source>
        <dbReference type="Google" id="ProtNLM"/>
    </source>
</evidence>
<organism evidence="1 2">
    <name type="scientific">Pseudonocardia benzenivorans</name>
    <dbReference type="NCBI Taxonomy" id="228005"/>
    <lineage>
        <taxon>Bacteria</taxon>
        <taxon>Bacillati</taxon>
        <taxon>Actinomycetota</taxon>
        <taxon>Actinomycetes</taxon>
        <taxon>Pseudonocardiales</taxon>
        <taxon>Pseudonocardiaceae</taxon>
        <taxon>Pseudonocardia</taxon>
    </lineage>
</organism>
<dbReference type="EMBL" id="JBHTMB010000133">
    <property type="protein sequence ID" value="MFD1234504.1"/>
    <property type="molecule type" value="Genomic_DNA"/>
</dbReference>
<accession>A0ABW3VH92</accession>
<keyword evidence="2" id="KW-1185">Reference proteome</keyword>
<gene>
    <name evidence="1" type="ORF">ACFQ34_14535</name>
</gene>
<name>A0ABW3VH92_9PSEU</name>